<organism evidence="2 4">
    <name type="scientific">Candidatus Iainarchaeum sp</name>
    <dbReference type="NCBI Taxonomy" id="3101447"/>
    <lineage>
        <taxon>Archaea</taxon>
        <taxon>Candidatus Iainarchaeota</taxon>
        <taxon>Candidatus Iainarchaeia</taxon>
        <taxon>Candidatus Iainarchaeales</taxon>
        <taxon>Candidatus Iainarchaeaceae</taxon>
        <taxon>Candidatus Iainarchaeum</taxon>
    </lineage>
</organism>
<reference evidence="3" key="2">
    <citation type="submission" date="2021-03" db="EMBL/GenBank/DDBJ databases">
        <authorList>
            <person name="Jaffe A."/>
        </authorList>
    </citation>
    <scope>NUCLEOTIDE SEQUENCE</scope>
    <source>
        <strain evidence="3">RIFCSPLOWO2_01_FULL_58_19</strain>
    </source>
</reference>
<dbReference type="EMBL" id="DUGH01000062">
    <property type="protein sequence ID" value="HIH16255.1"/>
    <property type="molecule type" value="Genomic_DNA"/>
</dbReference>
<comment type="caution">
    <text evidence="2">The sequence shown here is derived from an EMBL/GenBank/DDBJ whole genome shotgun (WGS) entry which is preliminary data.</text>
</comment>
<dbReference type="EMBL" id="JAGVWE010000003">
    <property type="protein sequence ID" value="MBS3062863.1"/>
    <property type="molecule type" value="Genomic_DNA"/>
</dbReference>
<reference evidence="3" key="3">
    <citation type="submission" date="2021-05" db="EMBL/GenBank/DDBJ databases">
        <title>Protein family content uncovers lineage relationships and bacterial pathway maintenance mechanisms in DPANN archaea.</title>
        <authorList>
            <person name="Castelle C.J."/>
            <person name="Meheust R."/>
            <person name="Jaffe A.L."/>
            <person name="Seitz K."/>
            <person name="Gong X."/>
            <person name="Baker B.J."/>
            <person name="Banfield J.F."/>
        </authorList>
    </citation>
    <scope>NUCLEOTIDE SEQUENCE</scope>
    <source>
        <strain evidence="3">RIFCSPLOWO2_01_FULL_58_19</strain>
    </source>
</reference>
<gene>
    <name evidence="2" type="ORF">HA252_02520</name>
    <name evidence="3" type="ORF">J4203_03245</name>
</gene>
<dbReference type="Proteomes" id="UP000564964">
    <property type="component" value="Unassembled WGS sequence"/>
</dbReference>
<reference evidence="2" key="1">
    <citation type="journal article" date="2020" name="bioRxiv">
        <title>A rank-normalized archaeal taxonomy based on genome phylogeny resolves widespread incomplete and uneven classifications.</title>
        <authorList>
            <person name="Rinke C."/>
            <person name="Chuvochina M."/>
            <person name="Mussig A.J."/>
            <person name="Chaumeil P.-A."/>
            <person name="Waite D.W."/>
            <person name="Whitman W.B."/>
            <person name="Parks D.H."/>
            <person name="Hugenholtz P."/>
        </authorList>
    </citation>
    <scope>NUCLEOTIDE SEQUENCE</scope>
    <source>
        <strain evidence="2">UBA10219</strain>
    </source>
</reference>
<feature type="compositionally biased region" description="Basic residues" evidence="1">
    <location>
        <begin position="108"/>
        <end position="138"/>
    </location>
</feature>
<feature type="region of interest" description="Disordered" evidence="1">
    <location>
        <begin position="101"/>
        <end position="138"/>
    </location>
</feature>
<accession>A0A7J4JIT1</accession>
<dbReference type="Proteomes" id="UP000678237">
    <property type="component" value="Unassembled WGS sequence"/>
</dbReference>
<protein>
    <submittedName>
        <fullName evidence="2">Uncharacterized protein</fullName>
    </submittedName>
</protein>
<sequence>MGLLAEAVDRKALAQAEAVKAARGAEARKKGLTELGHAIHSFVLAVEGEASSASIEELGSLLERHYRVKAGVFKAIGLIPPSLHEQSVELARLLSARALGLKPGPVSRPRKAGRRGVARKKPARKRPGKAKKPRKRRW</sequence>
<evidence type="ECO:0000313" key="3">
    <source>
        <dbReference type="EMBL" id="MBS3062863.1"/>
    </source>
</evidence>
<evidence type="ECO:0000313" key="4">
    <source>
        <dbReference type="Proteomes" id="UP000564964"/>
    </source>
</evidence>
<name>A0A7J4JIT1_9ARCH</name>
<proteinExistence type="predicted"/>
<evidence type="ECO:0000313" key="2">
    <source>
        <dbReference type="EMBL" id="HIH16255.1"/>
    </source>
</evidence>
<dbReference type="AlphaFoldDB" id="A0A7J4JIT1"/>
<evidence type="ECO:0000256" key="1">
    <source>
        <dbReference type="SAM" id="MobiDB-lite"/>
    </source>
</evidence>